<dbReference type="EnsemblMetazoa" id="CapteT188646">
    <property type="protein sequence ID" value="CapteP188646"/>
    <property type="gene ID" value="CapteG188646"/>
</dbReference>
<dbReference type="EMBL" id="KB296374">
    <property type="protein sequence ID" value="ELU11838.1"/>
    <property type="molecule type" value="Genomic_DNA"/>
</dbReference>
<feature type="compositionally biased region" description="Basic and acidic residues" evidence="4">
    <location>
        <begin position="182"/>
        <end position="197"/>
    </location>
</feature>
<feature type="region of interest" description="Disordered" evidence="4">
    <location>
        <begin position="233"/>
        <end position="255"/>
    </location>
</feature>
<keyword evidence="1" id="KW-0677">Repeat</keyword>
<evidence type="ECO:0000256" key="4">
    <source>
        <dbReference type="SAM" id="MobiDB-lite"/>
    </source>
</evidence>
<accession>R7UZ39</accession>
<dbReference type="AlphaFoldDB" id="R7UZ39"/>
<evidence type="ECO:0000256" key="2">
    <source>
        <dbReference type="ARBA" id="ARBA00023043"/>
    </source>
</evidence>
<dbReference type="PROSITE" id="PS50297">
    <property type="entry name" value="ANK_REP_REGION"/>
    <property type="match status" value="2"/>
</dbReference>
<feature type="repeat" description="ANK" evidence="3">
    <location>
        <begin position="99"/>
        <end position="131"/>
    </location>
</feature>
<dbReference type="InterPro" id="IPR002110">
    <property type="entry name" value="Ankyrin_rpt"/>
</dbReference>
<dbReference type="InterPro" id="IPR036770">
    <property type="entry name" value="Ankyrin_rpt-contain_sf"/>
</dbReference>
<feature type="region of interest" description="Disordered" evidence="4">
    <location>
        <begin position="182"/>
        <end position="220"/>
    </location>
</feature>
<feature type="repeat" description="ANK" evidence="3">
    <location>
        <begin position="64"/>
        <end position="87"/>
    </location>
</feature>
<protein>
    <submittedName>
        <fullName evidence="5 6">Uncharacterized protein</fullName>
    </submittedName>
</protein>
<organism evidence="5">
    <name type="scientific">Capitella teleta</name>
    <name type="common">Polychaete worm</name>
    <dbReference type="NCBI Taxonomy" id="283909"/>
    <lineage>
        <taxon>Eukaryota</taxon>
        <taxon>Metazoa</taxon>
        <taxon>Spiralia</taxon>
        <taxon>Lophotrochozoa</taxon>
        <taxon>Annelida</taxon>
        <taxon>Polychaeta</taxon>
        <taxon>Sedentaria</taxon>
        <taxon>Scolecida</taxon>
        <taxon>Capitellidae</taxon>
        <taxon>Capitella</taxon>
    </lineage>
</organism>
<evidence type="ECO:0000256" key="1">
    <source>
        <dbReference type="ARBA" id="ARBA00022737"/>
    </source>
</evidence>
<gene>
    <name evidence="5" type="ORF">CAPTEDRAFT_188646</name>
</gene>
<dbReference type="SMART" id="SM00248">
    <property type="entry name" value="ANK"/>
    <property type="match status" value="3"/>
</dbReference>
<reference evidence="5 7" key="2">
    <citation type="journal article" date="2013" name="Nature">
        <title>Insights into bilaterian evolution from three spiralian genomes.</title>
        <authorList>
            <person name="Simakov O."/>
            <person name="Marletaz F."/>
            <person name="Cho S.J."/>
            <person name="Edsinger-Gonzales E."/>
            <person name="Havlak P."/>
            <person name="Hellsten U."/>
            <person name="Kuo D.H."/>
            <person name="Larsson T."/>
            <person name="Lv J."/>
            <person name="Arendt D."/>
            <person name="Savage R."/>
            <person name="Osoegawa K."/>
            <person name="de Jong P."/>
            <person name="Grimwood J."/>
            <person name="Chapman J.A."/>
            <person name="Shapiro H."/>
            <person name="Aerts A."/>
            <person name="Otillar R.P."/>
            <person name="Terry A.Y."/>
            <person name="Boore J.L."/>
            <person name="Grigoriev I.V."/>
            <person name="Lindberg D.R."/>
            <person name="Seaver E.C."/>
            <person name="Weisblat D.A."/>
            <person name="Putnam N.H."/>
            <person name="Rokhsar D.S."/>
        </authorList>
    </citation>
    <scope>NUCLEOTIDE SEQUENCE</scope>
    <source>
        <strain evidence="5 7">I ESC-2004</strain>
    </source>
</reference>
<dbReference type="PANTHER" id="PTHR24173">
    <property type="entry name" value="ANKYRIN REPEAT CONTAINING"/>
    <property type="match status" value="1"/>
</dbReference>
<proteinExistence type="predicted"/>
<evidence type="ECO:0000256" key="3">
    <source>
        <dbReference type="PROSITE-ProRule" id="PRU00023"/>
    </source>
</evidence>
<keyword evidence="7" id="KW-1185">Reference proteome</keyword>
<dbReference type="PROSITE" id="PS50088">
    <property type="entry name" value="ANK_REPEAT"/>
    <property type="match status" value="2"/>
</dbReference>
<dbReference type="Pfam" id="PF12796">
    <property type="entry name" value="Ank_2"/>
    <property type="match status" value="1"/>
</dbReference>
<evidence type="ECO:0000313" key="5">
    <source>
        <dbReference type="EMBL" id="ELU11838.1"/>
    </source>
</evidence>
<dbReference type="Gene3D" id="1.25.40.20">
    <property type="entry name" value="Ankyrin repeat-containing domain"/>
    <property type="match status" value="1"/>
</dbReference>
<reference evidence="7" key="1">
    <citation type="submission" date="2012-12" db="EMBL/GenBank/DDBJ databases">
        <authorList>
            <person name="Hellsten U."/>
            <person name="Grimwood J."/>
            <person name="Chapman J.A."/>
            <person name="Shapiro H."/>
            <person name="Aerts A."/>
            <person name="Otillar R.P."/>
            <person name="Terry A.Y."/>
            <person name="Boore J.L."/>
            <person name="Simakov O."/>
            <person name="Marletaz F."/>
            <person name="Cho S.-J."/>
            <person name="Edsinger-Gonzales E."/>
            <person name="Havlak P."/>
            <person name="Kuo D.-H."/>
            <person name="Larsson T."/>
            <person name="Lv J."/>
            <person name="Arendt D."/>
            <person name="Savage R."/>
            <person name="Osoegawa K."/>
            <person name="de Jong P."/>
            <person name="Lindberg D.R."/>
            <person name="Seaver E.C."/>
            <person name="Weisblat D.A."/>
            <person name="Putnam N.H."/>
            <person name="Grigoriev I.V."/>
            <person name="Rokhsar D.S."/>
        </authorList>
    </citation>
    <scope>NUCLEOTIDE SEQUENCE</scope>
    <source>
        <strain evidence="7">I ESC-2004</strain>
    </source>
</reference>
<feature type="region of interest" description="Disordered" evidence="4">
    <location>
        <begin position="280"/>
        <end position="313"/>
    </location>
</feature>
<dbReference type="STRING" id="283909.R7UZ39"/>
<evidence type="ECO:0000313" key="6">
    <source>
        <dbReference type="EnsemblMetazoa" id="CapteP188646"/>
    </source>
</evidence>
<name>R7UZ39_CAPTE</name>
<feature type="compositionally biased region" description="Basic and acidic residues" evidence="4">
    <location>
        <begin position="287"/>
        <end position="313"/>
    </location>
</feature>
<evidence type="ECO:0000313" key="7">
    <source>
        <dbReference type="Proteomes" id="UP000014760"/>
    </source>
</evidence>
<dbReference type="EMBL" id="AMQN01005602">
    <property type="status" value="NOT_ANNOTATED_CDS"/>
    <property type="molecule type" value="Genomic_DNA"/>
</dbReference>
<dbReference type="SUPFAM" id="SSF48403">
    <property type="entry name" value="Ankyrin repeat"/>
    <property type="match status" value="1"/>
</dbReference>
<dbReference type="Proteomes" id="UP000014760">
    <property type="component" value="Unassembled WGS sequence"/>
</dbReference>
<dbReference type="PANTHER" id="PTHR24173:SF40">
    <property type="entry name" value="AGAP006757-PA"/>
    <property type="match status" value="1"/>
</dbReference>
<keyword evidence="2 3" id="KW-0040">ANK repeat</keyword>
<sequence length="313" mass="35079">MGEVYSPGEETVVECICLRVPKPITIELKERKTGLSHACGNGFMPILELLSQVDELDPNLSDNDGNTPLIFSAQAGHDDVVNYLLHHFRHIKVDICNHLGFTALMKAAIQGRTRCAKHLLFSGANPNRRDHGRGLCAEEWAKFCGRHSCAEAISKYIHSKKYFFKKTFVLASLREKWSSEPDLAEVSRKSKEPDKRSSNWIGRHLSMKRKKRPGGRERDITASLKPNCRSLSSPLLVMTPPDDDENEGSPISSPCPVRRPSCVESVVPLAICRPKRKLKNAGNEGDIDIRIENRTKDPPKITATDFDKEKEAN</sequence>
<dbReference type="OrthoDB" id="5406014at2759"/>
<dbReference type="HOGENOM" id="CLU_889184_0_0_1"/>
<reference evidence="6" key="3">
    <citation type="submission" date="2015-06" db="UniProtKB">
        <authorList>
            <consortium name="EnsemblMetazoa"/>
        </authorList>
    </citation>
    <scope>IDENTIFICATION</scope>
</reference>